<organism evidence="2 3">
    <name type="scientific">Gossypium hirsutum</name>
    <name type="common">Upland cotton</name>
    <name type="synonym">Gossypium mexicanum</name>
    <dbReference type="NCBI Taxonomy" id="3635"/>
    <lineage>
        <taxon>Eukaryota</taxon>
        <taxon>Viridiplantae</taxon>
        <taxon>Streptophyta</taxon>
        <taxon>Embryophyta</taxon>
        <taxon>Tracheophyta</taxon>
        <taxon>Spermatophyta</taxon>
        <taxon>Magnoliopsida</taxon>
        <taxon>eudicotyledons</taxon>
        <taxon>Gunneridae</taxon>
        <taxon>Pentapetalae</taxon>
        <taxon>rosids</taxon>
        <taxon>malvids</taxon>
        <taxon>Malvales</taxon>
        <taxon>Malvaceae</taxon>
        <taxon>Malvoideae</taxon>
        <taxon>Gossypium</taxon>
    </lineage>
</organism>
<dbReference type="PaxDb" id="3635-A0A1U8L2E7"/>
<dbReference type="RefSeq" id="XP_016708855.2">
    <property type="nucleotide sequence ID" value="XM_016853366.2"/>
</dbReference>
<feature type="region of interest" description="Disordered" evidence="1">
    <location>
        <begin position="51"/>
        <end position="112"/>
    </location>
</feature>
<keyword evidence="2" id="KW-1185">Reference proteome</keyword>
<proteinExistence type="predicted"/>
<reference evidence="3" key="2">
    <citation type="submission" date="2025-08" db="UniProtKB">
        <authorList>
            <consortium name="RefSeq"/>
        </authorList>
    </citation>
    <scope>IDENTIFICATION</scope>
</reference>
<dbReference type="PANTHER" id="PTHR33443:SF30">
    <property type="entry name" value="SARCOSINE DEHYDROGENASE-2C PROTEIN"/>
    <property type="match status" value="1"/>
</dbReference>
<reference evidence="2" key="1">
    <citation type="journal article" date="2020" name="Nat. Genet.">
        <title>Genomic diversifications of five Gossypium allopolyploid species and their impact on cotton improvement.</title>
        <authorList>
            <person name="Chen Z.J."/>
            <person name="Sreedasyam A."/>
            <person name="Ando A."/>
            <person name="Song Q."/>
            <person name="De Santiago L.M."/>
            <person name="Hulse-Kemp A.M."/>
            <person name="Ding M."/>
            <person name="Ye W."/>
            <person name="Kirkbride R.C."/>
            <person name="Jenkins J."/>
            <person name="Plott C."/>
            <person name="Lovell J."/>
            <person name="Lin Y.M."/>
            <person name="Vaughn R."/>
            <person name="Liu B."/>
            <person name="Simpson S."/>
            <person name="Scheffler B.E."/>
            <person name="Wen L."/>
            <person name="Saski C.A."/>
            <person name="Grover C.E."/>
            <person name="Hu G."/>
            <person name="Conover J.L."/>
            <person name="Carlson J.W."/>
            <person name="Shu S."/>
            <person name="Boston L.B."/>
            <person name="Williams M."/>
            <person name="Peterson D.G."/>
            <person name="McGee K."/>
            <person name="Jones D.C."/>
            <person name="Wendel J.F."/>
            <person name="Stelly D.M."/>
            <person name="Grimwood J."/>
            <person name="Schmutz J."/>
        </authorList>
    </citation>
    <scope>NUCLEOTIDE SEQUENCE [LARGE SCALE GENOMIC DNA]</scope>
    <source>
        <strain evidence="2">cv. TM-1</strain>
    </source>
</reference>
<dbReference type="PANTHER" id="PTHR33443">
    <property type="entry name" value="ZGC:112980"/>
    <property type="match status" value="1"/>
</dbReference>
<evidence type="ECO:0000256" key="1">
    <source>
        <dbReference type="SAM" id="MobiDB-lite"/>
    </source>
</evidence>
<protein>
    <submittedName>
        <fullName evidence="3">Uncharacterized protein</fullName>
    </submittedName>
</protein>
<gene>
    <name evidence="3" type="primary">LOC107923152</name>
</gene>
<dbReference type="GeneID" id="107923152"/>
<evidence type="ECO:0000313" key="2">
    <source>
        <dbReference type="Proteomes" id="UP000818029"/>
    </source>
</evidence>
<dbReference type="KEGG" id="ghi:107923152"/>
<dbReference type="Proteomes" id="UP000818029">
    <property type="component" value="Chromosome A11"/>
</dbReference>
<dbReference type="AlphaFoldDB" id="A0A1U8L2E7"/>
<dbReference type="OMA" id="KHPFEKT"/>
<dbReference type="InterPro" id="IPR053234">
    <property type="entry name" value="RPM1_Interactor"/>
</dbReference>
<name>A0A1U8L2E7_GOSHI</name>
<accession>A0A1U8L2E7</accession>
<feature type="region of interest" description="Disordered" evidence="1">
    <location>
        <begin position="1"/>
        <end position="20"/>
    </location>
</feature>
<sequence length="244" mass="27796">MLVWVLEGSKAPPPPTPPSQRLSFKFLIQFKISNFPSLIIMKKIKKGLNRQLNQGSTQGSMGKRRKSSKKGTTMAENVVIVPSSAEKGMTLKNPTYKKQRNNENNEDPEDHQSPLRSIFCLKKIVDMKRVEETEDCFILDFNPFNSIDIAKLSAVNDGDEADLSVVAEKGQVACRDYPHSRHLCLQFPFDTTPHDRHCHLCYCYVCDSAAPCEFWVLHCDASEHVETWKSQRQVRIPKGQPSRF</sequence>
<dbReference type="STRING" id="3635.A0A1U8L2E7"/>
<evidence type="ECO:0000313" key="3">
    <source>
        <dbReference type="RefSeq" id="XP_016708855.2"/>
    </source>
</evidence>